<proteinExistence type="predicted"/>
<evidence type="ECO:0000313" key="1">
    <source>
        <dbReference type="EMBL" id="MBW96024.1"/>
    </source>
</evidence>
<organism evidence="1">
    <name type="scientific">Rhizophora mucronata</name>
    <name type="common">Asiatic mangrove</name>
    <dbReference type="NCBI Taxonomy" id="61149"/>
    <lineage>
        <taxon>Eukaryota</taxon>
        <taxon>Viridiplantae</taxon>
        <taxon>Streptophyta</taxon>
        <taxon>Embryophyta</taxon>
        <taxon>Tracheophyta</taxon>
        <taxon>Spermatophyta</taxon>
        <taxon>Magnoliopsida</taxon>
        <taxon>eudicotyledons</taxon>
        <taxon>Gunneridae</taxon>
        <taxon>Pentapetalae</taxon>
        <taxon>rosids</taxon>
        <taxon>fabids</taxon>
        <taxon>Malpighiales</taxon>
        <taxon>Rhizophoraceae</taxon>
        <taxon>Rhizophora</taxon>
    </lineage>
</organism>
<sequence>MSPNPTLIMTGKIPWYIRHSTDCVFIFPIKYQKTEIFIMTLKLTLFRLKVTDSSHGKLLSSLETS</sequence>
<name>A0A2P2JRD8_RHIMU</name>
<dbReference type="EMBL" id="GGEC01015541">
    <property type="protein sequence ID" value="MBW96024.1"/>
    <property type="molecule type" value="Transcribed_RNA"/>
</dbReference>
<reference evidence="1" key="1">
    <citation type="submission" date="2018-02" db="EMBL/GenBank/DDBJ databases">
        <title>Rhizophora mucronata_Transcriptome.</title>
        <authorList>
            <person name="Meera S.P."/>
            <person name="Sreeshan A."/>
            <person name="Augustine A."/>
        </authorList>
    </citation>
    <scope>NUCLEOTIDE SEQUENCE</scope>
    <source>
        <tissue evidence="1">Leaf</tissue>
    </source>
</reference>
<dbReference type="AlphaFoldDB" id="A0A2P2JRD8"/>
<accession>A0A2P2JRD8</accession>
<protein>
    <submittedName>
        <fullName evidence="1">Uncharacterized protein</fullName>
    </submittedName>
</protein>